<dbReference type="Proteomes" id="UP000593765">
    <property type="component" value="Chromosome"/>
</dbReference>
<keyword evidence="13" id="KW-1185">Reference proteome</keyword>
<feature type="transmembrane region" description="Helical" evidence="9">
    <location>
        <begin position="99"/>
        <end position="125"/>
    </location>
</feature>
<dbReference type="RefSeq" id="WP_206294124.1">
    <property type="nucleotide sequence ID" value="NZ_CP063458.1"/>
</dbReference>
<feature type="domain" description="CNNM transmembrane" evidence="11">
    <location>
        <begin position="1"/>
        <end position="205"/>
    </location>
</feature>
<name>A0A7M2WZU9_9BACT</name>
<proteinExistence type="predicted"/>
<keyword evidence="4" id="KW-0677">Repeat</keyword>
<accession>A0A7M2WZU9</accession>
<evidence type="ECO:0000256" key="5">
    <source>
        <dbReference type="ARBA" id="ARBA00022989"/>
    </source>
</evidence>
<feature type="transmembrane region" description="Helical" evidence="9">
    <location>
        <begin position="6"/>
        <end position="28"/>
    </location>
</feature>
<dbReference type="PANTHER" id="PTHR43099">
    <property type="entry name" value="UPF0053 PROTEIN YRKA"/>
    <property type="match status" value="1"/>
</dbReference>
<keyword evidence="3 8" id="KW-0812">Transmembrane</keyword>
<comment type="subcellular location">
    <subcellularLocation>
        <location evidence="1">Cell membrane</location>
        <topology evidence="1">Multi-pass membrane protein</topology>
    </subcellularLocation>
</comment>
<dbReference type="CDD" id="cd04590">
    <property type="entry name" value="CBS_pair_CorC_HlyC_assoc"/>
    <property type="match status" value="1"/>
</dbReference>
<feature type="domain" description="CBS" evidence="10">
    <location>
        <begin position="224"/>
        <end position="283"/>
    </location>
</feature>
<dbReference type="InterPro" id="IPR044751">
    <property type="entry name" value="Ion_transp-like_CBS"/>
</dbReference>
<dbReference type="PROSITE" id="PS51846">
    <property type="entry name" value="CNNM"/>
    <property type="match status" value="1"/>
</dbReference>
<keyword evidence="7" id="KW-0129">CBS domain</keyword>
<sequence length="343" mass="37413">MPFDSSLAAVPVLIGTNAFFVSAEYAVVSLRPAQIDAMRVAGWKRAAAAIDALKARPADAIGTIQVCITMTNLMLGWIGEPAMSRLLMAVFQPLEHLSPTVIGTVSVILSFVVVTLLTVVLSELLPKALTLKYAMTAGKWTAVPVLGIRYALRPLVWLMNAIADAITRPLGLGSVQELEEQRVTADELRLMAHQAASDGELSGPERSIVLAGLTIGRRRAKEIMIPRMKVAYLDLSWDMNRNREVMNSHLYSRLPLCDHGMDHVVGIVSTKEFLSAYNESGDSSVLQLIAQPPSFTTENATLDKLLTEFHTKKTQMMLLVDEYGGVEGIVTLKDVVDELVGEI</sequence>
<keyword evidence="6 8" id="KW-0472">Membrane</keyword>
<dbReference type="PROSITE" id="PS51371">
    <property type="entry name" value="CBS"/>
    <property type="match status" value="2"/>
</dbReference>
<evidence type="ECO:0000256" key="1">
    <source>
        <dbReference type="ARBA" id="ARBA00004651"/>
    </source>
</evidence>
<dbReference type="PANTHER" id="PTHR43099:SF5">
    <property type="entry name" value="HLYC_CORC FAMILY TRANSPORTER"/>
    <property type="match status" value="1"/>
</dbReference>
<dbReference type="InterPro" id="IPR000644">
    <property type="entry name" value="CBS_dom"/>
</dbReference>
<dbReference type="InterPro" id="IPR002550">
    <property type="entry name" value="CNNM"/>
</dbReference>
<dbReference type="EMBL" id="CP063458">
    <property type="protein sequence ID" value="QOV91016.1"/>
    <property type="molecule type" value="Genomic_DNA"/>
</dbReference>
<evidence type="ECO:0000259" key="11">
    <source>
        <dbReference type="PROSITE" id="PS51846"/>
    </source>
</evidence>
<evidence type="ECO:0000313" key="13">
    <source>
        <dbReference type="Proteomes" id="UP000593765"/>
    </source>
</evidence>
<evidence type="ECO:0000259" key="10">
    <source>
        <dbReference type="PROSITE" id="PS51371"/>
    </source>
</evidence>
<dbReference type="AlphaFoldDB" id="A0A7M2WZU9"/>
<evidence type="ECO:0000256" key="3">
    <source>
        <dbReference type="ARBA" id="ARBA00022692"/>
    </source>
</evidence>
<reference evidence="12 13" key="1">
    <citation type="submission" date="2020-10" db="EMBL/GenBank/DDBJ databases">
        <title>Wide distribution of Phycisphaera-like planctomycetes from WD2101 soil group in peatlands and genome analysis of the first cultivated representative.</title>
        <authorList>
            <person name="Dedysh S.N."/>
            <person name="Beletsky A.V."/>
            <person name="Ivanova A."/>
            <person name="Kulichevskaya I.S."/>
            <person name="Suzina N.E."/>
            <person name="Philippov D.A."/>
            <person name="Rakitin A.L."/>
            <person name="Mardanov A.V."/>
            <person name="Ravin N.V."/>
        </authorList>
    </citation>
    <scope>NUCLEOTIDE SEQUENCE [LARGE SCALE GENOMIC DNA]</scope>
    <source>
        <strain evidence="12 13">M1803</strain>
    </source>
</reference>
<dbReference type="Pfam" id="PF01595">
    <property type="entry name" value="CNNM"/>
    <property type="match status" value="1"/>
</dbReference>
<evidence type="ECO:0000256" key="4">
    <source>
        <dbReference type="ARBA" id="ARBA00022737"/>
    </source>
</evidence>
<dbReference type="Pfam" id="PF00571">
    <property type="entry name" value="CBS"/>
    <property type="match status" value="2"/>
</dbReference>
<dbReference type="Gene3D" id="3.10.580.10">
    <property type="entry name" value="CBS-domain"/>
    <property type="match status" value="1"/>
</dbReference>
<dbReference type="InterPro" id="IPR046342">
    <property type="entry name" value="CBS_dom_sf"/>
</dbReference>
<dbReference type="SUPFAM" id="SSF54631">
    <property type="entry name" value="CBS-domain pair"/>
    <property type="match status" value="1"/>
</dbReference>
<evidence type="ECO:0000256" key="9">
    <source>
        <dbReference type="SAM" id="Phobius"/>
    </source>
</evidence>
<dbReference type="GO" id="GO:0005886">
    <property type="term" value="C:plasma membrane"/>
    <property type="evidence" value="ECO:0007669"/>
    <property type="project" value="UniProtKB-SubCell"/>
</dbReference>
<keyword evidence="5 8" id="KW-1133">Transmembrane helix</keyword>
<keyword evidence="2" id="KW-1003">Cell membrane</keyword>
<dbReference type="InterPro" id="IPR051676">
    <property type="entry name" value="UPF0053_domain"/>
</dbReference>
<evidence type="ECO:0000256" key="7">
    <source>
        <dbReference type="PROSITE-ProRule" id="PRU00703"/>
    </source>
</evidence>
<evidence type="ECO:0000256" key="2">
    <source>
        <dbReference type="ARBA" id="ARBA00022475"/>
    </source>
</evidence>
<evidence type="ECO:0000313" key="12">
    <source>
        <dbReference type="EMBL" id="QOV91016.1"/>
    </source>
</evidence>
<gene>
    <name evidence="12" type="ORF">IPV69_06555</name>
</gene>
<dbReference type="KEGG" id="hbs:IPV69_06555"/>
<evidence type="ECO:0000256" key="6">
    <source>
        <dbReference type="ARBA" id="ARBA00023136"/>
    </source>
</evidence>
<feature type="domain" description="CBS" evidence="10">
    <location>
        <begin position="289"/>
        <end position="343"/>
    </location>
</feature>
<organism evidence="12 13">
    <name type="scientific">Humisphaera borealis</name>
    <dbReference type="NCBI Taxonomy" id="2807512"/>
    <lineage>
        <taxon>Bacteria</taxon>
        <taxon>Pseudomonadati</taxon>
        <taxon>Planctomycetota</taxon>
        <taxon>Phycisphaerae</taxon>
        <taxon>Tepidisphaerales</taxon>
        <taxon>Tepidisphaeraceae</taxon>
        <taxon>Humisphaera</taxon>
    </lineage>
</organism>
<evidence type="ECO:0000256" key="8">
    <source>
        <dbReference type="PROSITE-ProRule" id="PRU01193"/>
    </source>
</evidence>
<protein>
    <submittedName>
        <fullName evidence="12">HlyC/CorC family transporter</fullName>
    </submittedName>
</protein>
<feature type="transmembrane region" description="Helical" evidence="9">
    <location>
        <begin position="60"/>
        <end position="79"/>
    </location>
</feature>